<evidence type="ECO:0000313" key="2">
    <source>
        <dbReference type="EMBL" id="GAU37143.1"/>
    </source>
</evidence>
<feature type="region of interest" description="Disordered" evidence="1">
    <location>
        <begin position="1"/>
        <end position="21"/>
    </location>
</feature>
<keyword evidence="3" id="KW-1185">Reference proteome</keyword>
<dbReference type="EMBL" id="DF973657">
    <property type="protein sequence ID" value="GAU37143.1"/>
    <property type="molecule type" value="Genomic_DNA"/>
</dbReference>
<evidence type="ECO:0000313" key="3">
    <source>
        <dbReference type="Proteomes" id="UP000242715"/>
    </source>
</evidence>
<proteinExistence type="predicted"/>
<organism evidence="2 3">
    <name type="scientific">Trifolium subterraneum</name>
    <name type="common">Subterranean clover</name>
    <dbReference type="NCBI Taxonomy" id="3900"/>
    <lineage>
        <taxon>Eukaryota</taxon>
        <taxon>Viridiplantae</taxon>
        <taxon>Streptophyta</taxon>
        <taxon>Embryophyta</taxon>
        <taxon>Tracheophyta</taxon>
        <taxon>Spermatophyta</taxon>
        <taxon>Magnoliopsida</taxon>
        <taxon>eudicotyledons</taxon>
        <taxon>Gunneridae</taxon>
        <taxon>Pentapetalae</taxon>
        <taxon>rosids</taxon>
        <taxon>fabids</taxon>
        <taxon>Fabales</taxon>
        <taxon>Fabaceae</taxon>
        <taxon>Papilionoideae</taxon>
        <taxon>50 kb inversion clade</taxon>
        <taxon>NPAAA clade</taxon>
        <taxon>Hologalegina</taxon>
        <taxon>IRL clade</taxon>
        <taxon>Trifolieae</taxon>
        <taxon>Trifolium</taxon>
    </lineage>
</organism>
<dbReference type="AlphaFoldDB" id="A0A2Z6N588"/>
<protein>
    <submittedName>
        <fullName evidence="2">Uncharacterized protein</fullName>
    </submittedName>
</protein>
<name>A0A2Z6N588_TRISU</name>
<sequence>MGFNDKHFHTKPSFKLSKNEIPKPNKITFNDLTASPTDIHREKSSFQMLTSLISSRKIEQIPVIDAEKKSFDHLRFDINYRLESKSHMDIQITGRKFYAQINVRQILTQGISES</sequence>
<evidence type="ECO:0000256" key="1">
    <source>
        <dbReference type="SAM" id="MobiDB-lite"/>
    </source>
</evidence>
<dbReference type="Proteomes" id="UP000242715">
    <property type="component" value="Unassembled WGS sequence"/>
</dbReference>
<accession>A0A2Z6N588</accession>
<gene>
    <name evidence="2" type="ORF">TSUD_293000</name>
</gene>
<reference evidence="3" key="1">
    <citation type="journal article" date="2017" name="Front. Plant Sci.">
        <title>Climate Clever Clovers: New Paradigm to Reduce the Environmental Footprint of Ruminants by Breeding Low Methanogenic Forages Utilizing Haplotype Variation.</title>
        <authorList>
            <person name="Kaur P."/>
            <person name="Appels R."/>
            <person name="Bayer P.E."/>
            <person name="Keeble-Gagnere G."/>
            <person name="Wang J."/>
            <person name="Hirakawa H."/>
            <person name="Shirasawa K."/>
            <person name="Vercoe P."/>
            <person name="Stefanova K."/>
            <person name="Durmic Z."/>
            <person name="Nichols P."/>
            <person name="Revell C."/>
            <person name="Isobe S.N."/>
            <person name="Edwards D."/>
            <person name="Erskine W."/>
        </authorList>
    </citation>
    <scope>NUCLEOTIDE SEQUENCE [LARGE SCALE GENOMIC DNA]</scope>
    <source>
        <strain evidence="3">cv. Daliak</strain>
    </source>
</reference>